<comment type="caution">
    <text evidence="7">The sequence shown here is derived from an EMBL/GenBank/DDBJ whole genome shotgun (WGS) entry which is preliminary data.</text>
</comment>
<feature type="transmembrane region" description="Helical" evidence="5">
    <location>
        <begin position="147"/>
        <end position="168"/>
    </location>
</feature>
<evidence type="ECO:0000256" key="2">
    <source>
        <dbReference type="ARBA" id="ARBA00022963"/>
    </source>
</evidence>
<protein>
    <submittedName>
        <fullName evidence="7">Putative acylesterase/phospholipase RssA, containd patatin domain</fullName>
    </submittedName>
</protein>
<dbReference type="EMBL" id="LFBU01000001">
    <property type="protein sequence ID" value="KMQ74303.1"/>
    <property type="molecule type" value="Genomic_DNA"/>
</dbReference>
<feature type="domain" description="PNPLA" evidence="6">
    <location>
        <begin position="148"/>
        <end position="338"/>
    </location>
</feature>
<dbReference type="Pfam" id="PF11815">
    <property type="entry name" value="DUF3336"/>
    <property type="match status" value="1"/>
</dbReference>
<keyword evidence="2 4" id="KW-0442">Lipid degradation</keyword>
<dbReference type="GO" id="GO:0016042">
    <property type="term" value="P:lipid catabolic process"/>
    <property type="evidence" value="ECO:0007669"/>
    <property type="project" value="UniProtKB-UniRule"/>
</dbReference>
<proteinExistence type="predicted"/>
<dbReference type="STRING" id="1658765.Msub_10484"/>
<dbReference type="AlphaFoldDB" id="A0A0J7J713"/>
<dbReference type="InterPro" id="IPR050301">
    <property type="entry name" value="NTE"/>
</dbReference>
<dbReference type="InterPro" id="IPR021771">
    <property type="entry name" value="Triacylglycerol_lipase_N"/>
</dbReference>
<dbReference type="PROSITE" id="PS51635">
    <property type="entry name" value="PNPLA"/>
    <property type="match status" value="1"/>
</dbReference>
<dbReference type="RefSeq" id="WP_048494537.1">
    <property type="nucleotide sequence ID" value="NZ_LFBU01000001.1"/>
</dbReference>
<accession>A0A0J7J713</accession>
<keyword evidence="5" id="KW-0812">Transmembrane</keyword>
<evidence type="ECO:0000256" key="5">
    <source>
        <dbReference type="SAM" id="Phobius"/>
    </source>
</evidence>
<dbReference type="Gene3D" id="3.40.1090.10">
    <property type="entry name" value="Cytosolic phospholipase A2 catalytic domain"/>
    <property type="match status" value="2"/>
</dbReference>
<gene>
    <name evidence="7" type="ORF">Msub_10484</name>
</gene>
<evidence type="ECO:0000259" key="6">
    <source>
        <dbReference type="PROSITE" id="PS51635"/>
    </source>
</evidence>
<dbReference type="InterPro" id="IPR002641">
    <property type="entry name" value="PNPLA_dom"/>
</dbReference>
<dbReference type="Pfam" id="PF01734">
    <property type="entry name" value="Patatin"/>
    <property type="match status" value="1"/>
</dbReference>
<dbReference type="OrthoDB" id="7055653at2"/>
<dbReference type="Proteomes" id="UP000036102">
    <property type="component" value="Unassembled WGS sequence"/>
</dbReference>
<keyword evidence="1 4" id="KW-0378">Hydrolase</keyword>
<keyword evidence="5" id="KW-0472">Membrane</keyword>
<dbReference type="GO" id="GO:0004806">
    <property type="term" value="F:triacylglycerol lipase activity"/>
    <property type="evidence" value="ECO:0007669"/>
    <property type="project" value="InterPro"/>
</dbReference>
<sequence length="490" mass="54721">MKHTSKTRRQLQQQLDQAEDYGQWCAAAAALDELDGLLAWREQEETGMLHESLMRQHMSLMEQCRQDGDTRRLIRVLQESLYRHLGELSNPDLYAVARSGTNRLVGEFLDAVEISMAFICDHPIPDVTTARKLKLFRDAERVYGRPALMLSGGAAFGIYHIGVTRALWRQGLLPDVMAGSSMGAIVAGAICTRDDQELANFFEYPERIHVNAFRWLGVTEALRAGHAMDPQQLQKHIRYNLGSASFREAYEHSGRTLNISVSPTRTQQKPRLLNWLSSPAVLVDSAVMASCAVPGIFPPVTLRARDSDGDSGSSVPYMPTESWIDGSVHGDLPLMRMARLHNVNKTIVSQANPHVVPFISNHDQSGLTSWAKRAAVSLAHGQLATALKLTRQSPHPGIIRPLIEQANAMTSQEYLGDINIHFPAKPSLYLKVLSNPSPEDLEMFINLGEQATWPRLAMIKDQTRISRAFDRCIQRLEADLEKEDKDTTAQ</sequence>
<evidence type="ECO:0000313" key="7">
    <source>
        <dbReference type="EMBL" id="KMQ74303.1"/>
    </source>
</evidence>
<dbReference type="SUPFAM" id="SSF52151">
    <property type="entry name" value="FabD/lysophospholipase-like"/>
    <property type="match status" value="1"/>
</dbReference>
<evidence type="ECO:0000313" key="8">
    <source>
        <dbReference type="Proteomes" id="UP000036102"/>
    </source>
</evidence>
<evidence type="ECO:0000256" key="3">
    <source>
        <dbReference type="ARBA" id="ARBA00023098"/>
    </source>
</evidence>
<keyword evidence="3 4" id="KW-0443">Lipid metabolism</keyword>
<evidence type="ECO:0000256" key="4">
    <source>
        <dbReference type="PROSITE-ProRule" id="PRU01161"/>
    </source>
</evidence>
<reference evidence="7 8" key="1">
    <citation type="submission" date="2015-06" db="EMBL/GenBank/DDBJ databases">
        <title>Marinobacter subterrani, a genetically tractable neutrophilic iron-oxidizing strain isolated from the Soudan Iron Mine.</title>
        <authorList>
            <person name="Bonis B.M."/>
            <person name="Gralnick J.A."/>
        </authorList>
    </citation>
    <scope>NUCLEOTIDE SEQUENCE [LARGE SCALE GENOMIC DNA]</scope>
    <source>
        <strain evidence="7 8">JG233</strain>
    </source>
</reference>
<dbReference type="PATRIC" id="fig|1658765.3.peg.477"/>
<dbReference type="InterPro" id="IPR016035">
    <property type="entry name" value="Acyl_Trfase/lysoPLipase"/>
</dbReference>
<feature type="active site" description="Nucleophile" evidence="4">
    <location>
        <position position="181"/>
    </location>
</feature>
<name>A0A0J7J713_9GAMM</name>
<comment type="caution">
    <text evidence="4">Lacks conserved residue(s) required for the propagation of feature annotation.</text>
</comment>
<feature type="short sequence motif" description="GXSXG" evidence="4">
    <location>
        <begin position="179"/>
        <end position="183"/>
    </location>
</feature>
<keyword evidence="5" id="KW-1133">Transmembrane helix</keyword>
<dbReference type="PANTHER" id="PTHR14226:SF10">
    <property type="entry name" value="TRIACYLGLYCEROL LIPASE 4-RELATED"/>
    <property type="match status" value="1"/>
</dbReference>
<keyword evidence="8" id="KW-1185">Reference proteome</keyword>
<evidence type="ECO:0000256" key="1">
    <source>
        <dbReference type="ARBA" id="ARBA00022801"/>
    </source>
</evidence>
<dbReference type="PANTHER" id="PTHR14226">
    <property type="entry name" value="NEUROPATHY TARGET ESTERASE/SWISS CHEESE D.MELANOGASTER"/>
    <property type="match status" value="1"/>
</dbReference>
<organism evidence="7 8">
    <name type="scientific">Marinobacter subterrani</name>
    <dbReference type="NCBI Taxonomy" id="1658765"/>
    <lineage>
        <taxon>Bacteria</taxon>
        <taxon>Pseudomonadati</taxon>
        <taxon>Pseudomonadota</taxon>
        <taxon>Gammaproteobacteria</taxon>
        <taxon>Pseudomonadales</taxon>
        <taxon>Marinobacteraceae</taxon>
        <taxon>Marinobacter</taxon>
    </lineage>
</organism>
<feature type="active site" description="Proton acceptor" evidence="4">
    <location>
        <position position="325"/>
    </location>
</feature>